<dbReference type="KEGG" id="dmm:dnm_055630"/>
<organism evidence="1 2">
    <name type="scientific">Desulfonema magnum</name>
    <dbReference type="NCBI Taxonomy" id="45655"/>
    <lineage>
        <taxon>Bacteria</taxon>
        <taxon>Pseudomonadati</taxon>
        <taxon>Thermodesulfobacteriota</taxon>
        <taxon>Desulfobacteria</taxon>
        <taxon>Desulfobacterales</taxon>
        <taxon>Desulfococcaceae</taxon>
        <taxon>Desulfonema</taxon>
    </lineage>
</organism>
<keyword evidence="2" id="KW-1185">Reference proteome</keyword>
<evidence type="ECO:0000313" key="1">
    <source>
        <dbReference type="EMBL" id="QTA89507.1"/>
    </source>
</evidence>
<dbReference type="AlphaFoldDB" id="A0A975BQA3"/>
<dbReference type="RefSeq" id="WP_207678095.1">
    <property type="nucleotide sequence ID" value="NZ_CP061800.1"/>
</dbReference>
<sequence>MTRDEVLTREGWTKQVTYDEPRLSELVEMYEELDLEVHLEPFHPDEASGCVECMKASPEKFKTIYTKKRSQTVQ</sequence>
<dbReference type="Proteomes" id="UP000663722">
    <property type="component" value="Chromosome"/>
</dbReference>
<reference evidence="1" key="1">
    <citation type="journal article" date="2021" name="Microb. Physiol.">
        <title>Proteogenomic Insights into the Physiology of Marine, Sulfate-Reducing, Filamentous Desulfonema limicola and Desulfonema magnum.</title>
        <authorList>
            <person name="Schnaars V."/>
            <person name="Wohlbrand L."/>
            <person name="Scheve S."/>
            <person name="Hinrichs C."/>
            <person name="Reinhardt R."/>
            <person name="Rabus R."/>
        </authorList>
    </citation>
    <scope>NUCLEOTIDE SEQUENCE</scope>
    <source>
        <strain evidence="1">4be13</strain>
    </source>
</reference>
<accession>A0A975BQA3</accession>
<protein>
    <submittedName>
        <fullName evidence="1">Uncharacterized protein</fullName>
    </submittedName>
</protein>
<dbReference type="EMBL" id="CP061800">
    <property type="protein sequence ID" value="QTA89507.1"/>
    <property type="molecule type" value="Genomic_DNA"/>
</dbReference>
<proteinExistence type="predicted"/>
<name>A0A975BQA3_9BACT</name>
<evidence type="ECO:0000313" key="2">
    <source>
        <dbReference type="Proteomes" id="UP000663722"/>
    </source>
</evidence>
<gene>
    <name evidence="1" type="ORF">dnm_055630</name>
</gene>